<dbReference type="STRING" id="322104.A3LWK6"/>
<dbReference type="eggNOG" id="ENOG502R4NW">
    <property type="taxonomic scope" value="Eukaryota"/>
</dbReference>
<proteinExistence type="predicted"/>
<name>A3LWK6_PICST</name>
<sequence>MVLSSLMDLPPAVRNNVLQFLPQQALINLASTNYVFYKPCMQRLYEKILIQKDPILKSDPTGRKNDFSDGNHTVIYGLSHQSSKGKVWSDSAQLKMINARLSVLNSSLSINTELLGFIREIHILDDFNKFGHDHAIVENLTKLVVQLKGYQLDKFFIGSVKLRKKIDVSGIKLKSVVVDTVEQFNALGMDYLPVEKLNIHNFKKLELESLILPSEERSYWNFAKEIIIAHNFNLKVATFKLMLTEGIDVCVQLVKSLYWPHVKNLEIILGNEEEDSDLVIDLLNLIPTEYCIHLEKLSIIQYGVYTTHKSNEIFDMNIINFIDNLVQFQSQSITKSKLRYISIKHNLPGTANFDDGFEGNYLRRYKLFGHVLPKILVSHRDEEQSKINLFLPNLFQSFACYDQPMNTMLWNGCKCQHCEEYLGKLDHFLMYHKYYNFRLKSYRDLNSSLIMFTIGHFLSQRLPENELLTGLCYLHFPLRNVLWNFHDNAIKVPFRCYDIQIVDQGEYDGEKDDLEEEEDVFHDAQDEISHCTYNSAVYNRNIPICISHYLDDLVLKLINLNRGNAESDDLGGEFNDGGDSDDLKLNINKLSLNGISFTLDKELNGTHFFEDLYDY</sequence>
<reference evidence="1 2" key="1">
    <citation type="journal article" date="2007" name="Nat. Biotechnol.">
        <title>Genome sequence of the lignocellulose-bioconverting and xylose-fermenting yeast Pichia stipitis.</title>
        <authorList>
            <person name="Jeffries T.W."/>
            <person name="Grigoriev I.V."/>
            <person name="Grimwood J."/>
            <person name="Laplaza J.M."/>
            <person name="Aerts A."/>
            <person name="Salamov A."/>
            <person name="Schmutz J."/>
            <person name="Lindquist E."/>
            <person name="Dehal P."/>
            <person name="Shapiro H."/>
            <person name="Jin Y.S."/>
            <person name="Passoth V."/>
            <person name="Richardson P.M."/>
        </authorList>
    </citation>
    <scope>NUCLEOTIDE SEQUENCE [LARGE SCALE GENOMIC DNA]</scope>
    <source>
        <strain evidence="2">ATCC 58785 / CBS 6054 / NBRC 10063 / NRRL Y-11545</strain>
    </source>
</reference>
<dbReference type="InParanoid" id="A3LWK6"/>
<dbReference type="HOGENOM" id="CLU_446963_0_0_1"/>
<dbReference type="GeneID" id="4839383"/>
<organism evidence="1 2">
    <name type="scientific">Scheffersomyces stipitis (strain ATCC 58785 / CBS 6054 / NBRC 10063 / NRRL Y-11545)</name>
    <name type="common">Yeast</name>
    <name type="synonym">Pichia stipitis</name>
    <dbReference type="NCBI Taxonomy" id="322104"/>
    <lineage>
        <taxon>Eukaryota</taxon>
        <taxon>Fungi</taxon>
        <taxon>Dikarya</taxon>
        <taxon>Ascomycota</taxon>
        <taxon>Saccharomycotina</taxon>
        <taxon>Pichiomycetes</taxon>
        <taxon>Debaryomycetaceae</taxon>
        <taxon>Scheffersomyces</taxon>
    </lineage>
</organism>
<dbReference type="EMBL" id="CP000499">
    <property type="protein sequence ID" value="ABN67297.2"/>
    <property type="molecule type" value="Genomic_DNA"/>
</dbReference>
<accession>A3LWK6</accession>
<dbReference type="Proteomes" id="UP000002258">
    <property type="component" value="Chromosome 5"/>
</dbReference>
<protein>
    <recommendedName>
        <fullName evidence="3">F-box domain-containing protein</fullName>
    </recommendedName>
</protein>
<evidence type="ECO:0000313" key="1">
    <source>
        <dbReference type="EMBL" id="ABN67297.2"/>
    </source>
</evidence>
<evidence type="ECO:0000313" key="2">
    <source>
        <dbReference type="Proteomes" id="UP000002258"/>
    </source>
</evidence>
<evidence type="ECO:0008006" key="3">
    <source>
        <dbReference type="Google" id="ProtNLM"/>
    </source>
</evidence>
<dbReference type="OrthoDB" id="3976101at2759"/>
<dbReference type="OMA" id="LWNGCEC"/>
<keyword evidence="2" id="KW-1185">Reference proteome</keyword>
<gene>
    <name evidence="1" type="ORF">PICST_32505</name>
</gene>
<dbReference type="KEGG" id="pic:PICST_32505"/>
<dbReference type="RefSeq" id="XP_001385326.2">
    <property type="nucleotide sequence ID" value="XM_001385289.1"/>
</dbReference>
<dbReference type="AlphaFoldDB" id="A3LWK6"/>